<dbReference type="Proteomes" id="UP000030651">
    <property type="component" value="Unassembled WGS sequence"/>
</dbReference>
<dbReference type="InParanoid" id="W3XEW2"/>
<gene>
    <name evidence="1" type="ORF">PFICI_02663</name>
</gene>
<organism evidence="1 2">
    <name type="scientific">Pestalotiopsis fici (strain W106-1 / CGMCC3.15140)</name>
    <dbReference type="NCBI Taxonomy" id="1229662"/>
    <lineage>
        <taxon>Eukaryota</taxon>
        <taxon>Fungi</taxon>
        <taxon>Dikarya</taxon>
        <taxon>Ascomycota</taxon>
        <taxon>Pezizomycotina</taxon>
        <taxon>Sordariomycetes</taxon>
        <taxon>Xylariomycetidae</taxon>
        <taxon>Amphisphaeriales</taxon>
        <taxon>Sporocadaceae</taxon>
        <taxon>Pestalotiopsis</taxon>
    </lineage>
</organism>
<name>W3XEW2_PESFW</name>
<accession>W3XEW2</accession>
<dbReference type="GeneID" id="19267676"/>
<dbReference type="RefSeq" id="XP_007829435.1">
    <property type="nucleotide sequence ID" value="XM_007831244.1"/>
</dbReference>
<evidence type="ECO:0000313" key="2">
    <source>
        <dbReference type="Proteomes" id="UP000030651"/>
    </source>
</evidence>
<keyword evidence="2" id="KW-1185">Reference proteome</keyword>
<dbReference type="KEGG" id="pfy:PFICI_02663"/>
<sequence>MPHNAVATRKPLELEISGKNSSRNNRITFEYGETVRDVSDRIRSQLQLKPNMQIIFNSLEGPHQGQLQGLLSGDRMSKHFPRGGKVRIDTKAQVPSEADFSIQGNKTHQSGKQNNIIAMQAEKDKAAIKENTASDTSKQNNFITNDAKSVIDKFNFD</sequence>
<protein>
    <submittedName>
        <fullName evidence="1">Uncharacterized protein</fullName>
    </submittedName>
</protein>
<reference evidence="2" key="1">
    <citation type="journal article" date="2015" name="BMC Genomics">
        <title>Genomic and transcriptomic analysis of the endophytic fungus Pestalotiopsis fici reveals its lifestyle and high potential for synthesis of natural products.</title>
        <authorList>
            <person name="Wang X."/>
            <person name="Zhang X."/>
            <person name="Liu L."/>
            <person name="Xiang M."/>
            <person name="Wang W."/>
            <person name="Sun X."/>
            <person name="Che Y."/>
            <person name="Guo L."/>
            <person name="Liu G."/>
            <person name="Guo L."/>
            <person name="Wang C."/>
            <person name="Yin W.B."/>
            <person name="Stadler M."/>
            <person name="Zhang X."/>
            <person name="Liu X."/>
        </authorList>
    </citation>
    <scope>NUCLEOTIDE SEQUENCE [LARGE SCALE GENOMIC DNA]</scope>
    <source>
        <strain evidence="2">W106-1 / CGMCC3.15140</strain>
    </source>
</reference>
<proteinExistence type="predicted"/>
<dbReference type="EMBL" id="KI912110">
    <property type="protein sequence ID" value="ETS84638.1"/>
    <property type="molecule type" value="Genomic_DNA"/>
</dbReference>
<dbReference type="HOGENOM" id="CLU_1678534_0_0_1"/>
<dbReference type="AlphaFoldDB" id="W3XEW2"/>
<evidence type="ECO:0000313" key="1">
    <source>
        <dbReference type="EMBL" id="ETS84638.1"/>
    </source>
</evidence>
<dbReference type="OrthoDB" id="10583810at2759"/>